<reference evidence="1" key="1">
    <citation type="submission" date="2021-02" db="EMBL/GenBank/DDBJ databases">
        <authorList>
            <person name="Nowell W R."/>
        </authorList>
    </citation>
    <scope>NUCLEOTIDE SEQUENCE</scope>
</reference>
<organism evidence="1 3">
    <name type="scientific">Adineta ricciae</name>
    <name type="common">Rotifer</name>
    <dbReference type="NCBI Taxonomy" id="249248"/>
    <lineage>
        <taxon>Eukaryota</taxon>
        <taxon>Metazoa</taxon>
        <taxon>Spiralia</taxon>
        <taxon>Gnathifera</taxon>
        <taxon>Rotifera</taxon>
        <taxon>Eurotatoria</taxon>
        <taxon>Bdelloidea</taxon>
        <taxon>Adinetida</taxon>
        <taxon>Adinetidae</taxon>
        <taxon>Adineta</taxon>
    </lineage>
</organism>
<proteinExistence type="predicted"/>
<dbReference type="AlphaFoldDB" id="A0A814QDE1"/>
<name>A0A814QDE1_ADIRI</name>
<protein>
    <submittedName>
        <fullName evidence="1">Uncharacterized protein</fullName>
    </submittedName>
</protein>
<dbReference type="Proteomes" id="UP000663828">
    <property type="component" value="Unassembled WGS sequence"/>
</dbReference>
<accession>A0A814QDE1</accession>
<evidence type="ECO:0000313" key="1">
    <source>
        <dbReference type="EMBL" id="CAF1118006.1"/>
    </source>
</evidence>
<sequence>MASSTTAEKKSRYSDIVDEPVHNLLAPIKGYQDKPLVSLSDAIDPVAGFFNEIEDNALVALHNCQNPADGLTQQESASIHLYTMEFDGGPSLYRLFTANASVAWYP</sequence>
<comment type="caution">
    <text evidence="1">The sequence shown here is derived from an EMBL/GenBank/DDBJ whole genome shotgun (WGS) entry which is preliminary data.</text>
</comment>
<dbReference type="Proteomes" id="UP000663852">
    <property type="component" value="Unassembled WGS sequence"/>
</dbReference>
<gene>
    <name evidence="2" type="ORF">EDS130_LOCUS31370</name>
    <name evidence="1" type="ORF">XAT740_LOCUS19223</name>
</gene>
<dbReference type="EMBL" id="CAJNOJ010000229">
    <property type="protein sequence ID" value="CAF1315289.1"/>
    <property type="molecule type" value="Genomic_DNA"/>
</dbReference>
<evidence type="ECO:0000313" key="2">
    <source>
        <dbReference type="EMBL" id="CAF1315289.1"/>
    </source>
</evidence>
<keyword evidence="3" id="KW-1185">Reference proteome</keyword>
<dbReference type="EMBL" id="CAJNOR010001306">
    <property type="protein sequence ID" value="CAF1118006.1"/>
    <property type="molecule type" value="Genomic_DNA"/>
</dbReference>
<evidence type="ECO:0000313" key="3">
    <source>
        <dbReference type="Proteomes" id="UP000663828"/>
    </source>
</evidence>